<evidence type="ECO:0000313" key="12">
    <source>
        <dbReference type="Proteomes" id="UP000318582"/>
    </source>
</evidence>
<dbReference type="GO" id="GO:0003677">
    <property type="term" value="F:DNA binding"/>
    <property type="evidence" value="ECO:0007669"/>
    <property type="project" value="InterPro"/>
</dbReference>
<dbReference type="CDD" id="cd00019">
    <property type="entry name" value="AP2Ec"/>
    <property type="match status" value="1"/>
</dbReference>
<dbReference type="FunFam" id="3.20.20.150:FF:000001">
    <property type="entry name" value="Probable endonuclease 4"/>
    <property type="match status" value="1"/>
</dbReference>
<proteinExistence type="inferred from homology"/>
<dbReference type="Gene3D" id="3.20.20.150">
    <property type="entry name" value="Divalent-metal-dependent TIM barrel enzymes"/>
    <property type="match status" value="1"/>
</dbReference>
<dbReference type="Proteomes" id="UP000318582">
    <property type="component" value="Unassembled WGS sequence"/>
</dbReference>
<dbReference type="HAMAP" id="MF_00152">
    <property type="entry name" value="Nfo"/>
    <property type="match status" value="1"/>
</dbReference>
<feature type="domain" description="Xylose isomerase-like TIM barrel" evidence="10">
    <location>
        <begin position="192"/>
        <end position="455"/>
    </location>
</feature>
<dbReference type="NCBIfam" id="TIGR00587">
    <property type="entry name" value="nfo"/>
    <property type="match status" value="1"/>
</dbReference>
<keyword evidence="5" id="KW-0227">DNA damage</keyword>
<comment type="caution">
    <text evidence="11">The sequence shown here is derived from an EMBL/GenBank/DDBJ whole genome shotgun (WGS) entry which is preliminary data.</text>
</comment>
<evidence type="ECO:0000256" key="9">
    <source>
        <dbReference type="SAM" id="MobiDB-lite"/>
    </source>
</evidence>
<dbReference type="STRING" id="109895.A0A507EAH8"/>
<organism evidence="11 12">
    <name type="scientific">Powellomyces hirtus</name>
    <dbReference type="NCBI Taxonomy" id="109895"/>
    <lineage>
        <taxon>Eukaryota</taxon>
        <taxon>Fungi</taxon>
        <taxon>Fungi incertae sedis</taxon>
        <taxon>Chytridiomycota</taxon>
        <taxon>Chytridiomycota incertae sedis</taxon>
        <taxon>Chytridiomycetes</taxon>
        <taxon>Spizellomycetales</taxon>
        <taxon>Powellomycetaceae</taxon>
        <taxon>Powellomyces</taxon>
    </lineage>
</organism>
<dbReference type="EMBL" id="QEAQ01000015">
    <property type="protein sequence ID" value="TPX60387.1"/>
    <property type="molecule type" value="Genomic_DNA"/>
</dbReference>
<accession>A0A507EAH8</accession>
<dbReference type="InterPro" id="IPR036237">
    <property type="entry name" value="Xyl_isomerase-like_sf"/>
</dbReference>
<dbReference type="PROSITE" id="PS00730">
    <property type="entry name" value="AP_NUCLEASE_F2_2"/>
    <property type="match status" value="1"/>
</dbReference>
<dbReference type="NCBIfam" id="NF002199">
    <property type="entry name" value="PRK01060.1-4"/>
    <property type="match status" value="1"/>
</dbReference>
<evidence type="ECO:0000256" key="4">
    <source>
        <dbReference type="ARBA" id="ARBA00022723"/>
    </source>
</evidence>
<keyword evidence="6" id="KW-0378">Hydrolase</keyword>
<evidence type="ECO:0000256" key="1">
    <source>
        <dbReference type="ARBA" id="ARBA00001947"/>
    </source>
</evidence>
<evidence type="ECO:0000256" key="2">
    <source>
        <dbReference type="ARBA" id="ARBA00005340"/>
    </source>
</evidence>
<evidence type="ECO:0000256" key="5">
    <source>
        <dbReference type="ARBA" id="ARBA00022763"/>
    </source>
</evidence>
<dbReference type="PANTHER" id="PTHR21445:SF0">
    <property type="entry name" value="APURINIC-APYRIMIDINIC ENDONUCLEASE"/>
    <property type="match status" value="1"/>
</dbReference>
<dbReference type="GO" id="GO:0005634">
    <property type="term" value="C:nucleus"/>
    <property type="evidence" value="ECO:0007669"/>
    <property type="project" value="TreeGrafter"/>
</dbReference>
<dbReference type="PROSITE" id="PS00729">
    <property type="entry name" value="AP_NUCLEASE_F2_1"/>
    <property type="match status" value="1"/>
</dbReference>
<keyword evidence="12" id="KW-1185">Reference proteome</keyword>
<comment type="similarity">
    <text evidence="2">Belongs to the AP endonuclease 2 family.</text>
</comment>
<feature type="compositionally biased region" description="Basic and acidic residues" evidence="9">
    <location>
        <begin position="26"/>
        <end position="40"/>
    </location>
</feature>
<dbReference type="GO" id="GO:0005739">
    <property type="term" value="C:mitochondrion"/>
    <property type="evidence" value="ECO:0007669"/>
    <property type="project" value="TreeGrafter"/>
</dbReference>
<evidence type="ECO:0000256" key="8">
    <source>
        <dbReference type="ARBA" id="ARBA00023204"/>
    </source>
</evidence>
<evidence type="ECO:0000313" key="11">
    <source>
        <dbReference type="EMBL" id="TPX60387.1"/>
    </source>
</evidence>
<name>A0A507EAH8_9FUNG</name>
<evidence type="ECO:0000256" key="6">
    <source>
        <dbReference type="ARBA" id="ARBA00022801"/>
    </source>
</evidence>
<dbReference type="GO" id="GO:0006284">
    <property type="term" value="P:base-excision repair"/>
    <property type="evidence" value="ECO:0007669"/>
    <property type="project" value="TreeGrafter"/>
</dbReference>
<feature type="region of interest" description="Disordered" evidence="9">
    <location>
        <begin position="90"/>
        <end position="155"/>
    </location>
</feature>
<dbReference type="GO" id="GO:0008081">
    <property type="term" value="F:phosphoric diester hydrolase activity"/>
    <property type="evidence" value="ECO:0007669"/>
    <property type="project" value="TreeGrafter"/>
</dbReference>
<gene>
    <name evidence="11" type="ORF">PhCBS80983_g01802</name>
</gene>
<dbReference type="PROSITE" id="PS51432">
    <property type="entry name" value="AP_NUCLEASE_F2_4"/>
    <property type="match status" value="1"/>
</dbReference>
<keyword evidence="8" id="KW-0234">DNA repair</keyword>
<dbReference type="GO" id="GO:0003906">
    <property type="term" value="F:DNA-(apurinic or apyrimidinic site) endonuclease activity"/>
    <property type="evidence" value="ECO:0007669"/>
    <property type="project" value="TreeGrafter"/>
</dbReference>
<reference evidence="11 12" key="1">
    <citation type="journal article" date="2019" name="Sci. Rep.">
        <title>Comparative genomics of chytrid fungi reveal insights into the obligate biotrophic and pathogenic lifestyle of Synchytrium endobioticum.</title>
        <authorList>
            <person name="van de Vossenberg B.T.L.H."/>
            <person name="Warris S."/>
            <person name="Nguyen H.D.T."/>
            <person name="van Gent-Pelzer M.P.E."/>
            <person name="Joly D.L."/>
            <person name="van de Geest H.C."/>
            <person name="Bonants P.J.M."/>
            <person name="Smith D.S."/>
            <person name="Levesque C.A."/>
            <person name="van der Lee T.A.J."/>
        </authorList>
    </citation>
    <scope>NUCLEOTIDE SEQUENCE [LARGE SCALE GENOMIC DNA]</scope>
    <source>
        <strain evidence="11 12">CBS 809.83</strain>
    </source>
</reference>
<feature type="compositionally biased region" description="Low complexity" evidence="9">
    <location>
        <begin position="10"/>
        <end position="22"/>
    </location>
</feature>
<dbReference type="InterPro" id="IPR001719">
    <property type="entry name" value="AP_endonuc_2"/>
</dbReference>
<dbReference type="InterPro" id="IPR018246">
    <property type="entry name" value="AP_endonuc_F2_Zn_BS"/>
</dbReference>
<dbReference type="GO" id="GO:0008270">
    <property type="term" value="F:zinc ion binding"/>
    <property type="evidence" value="ECO:0007669"/>
    <property type="project" value="InterPro"/>
</dbReference>
<keyword evidence="4" id="KW-0479">Metal-binding</keyword>
<dbReference type="InterPro" id="IPR013022">
    <property type="entry name" value="Xyl_isomerase-like_TIM-brl"/>
</dbReference>
<feature type="compositionally biased region" description="Low complexity" evidence="9">
    <location>
        <begin position="55"/>
        <end position="64"/>
    </location>
</feature>
<dbReference type="SUPFAM" id="SSF51658">
    <property type="entry name" value="Xylose isomerase-like"/>
    <property type="match status" value="1"/>
</dbReference>
<dbReference type="SMART" id="SM00518">
    <property type="entry name" value="AP2Ec"/>
    <property type="match status" value="1"/>
</dbReference>
<evidence type="ECO:0000259" key="10">
    <source>
        <dbReference type="Pfam" id="PF01261"/>
    </source>
</evidence>
<dbReference type="Pfam" id="PF01261">
    <property type="entry name" value="AP_endonuc_2"/>
    <property type="match status" value="1"/>
</dbReference>
<evidence type="ECO:0000256" key="3">
    <source>
        <dbReference type="ARBA" id="ARBA00021759"/>
    </source>
</evidence>
<dbReference type="PROSITE" id="PS00731">
    <property type="entry name" value="AP_NUCLEASE_F2_3"/>
    <property type="match status" value="1"/>
</dbReference>
<feature type="region of interest" description="Disordered" evidence="9">
    <location>
        <begin position="1"/>
        <end position="64"/>
    </location>
</feature>
<keyword evidence="7" id="KW-0862">Zinc</keyword>
<dbReference type="PANTHER" id="PTHR21445">
    <property type="entry name" value="ENDONUCLEASE IV ENDODEOXYRIBONUCLEASE IV"/>
    <property type="match status" value="1"/>
</dbReference>
<protein>
    <recommendedName>
        <fullName evidence="3">Apurinic-apyrimidinic endonuclease 1</fullName>
    </recommendedName>
</protein>
<dbReference type="AlphaFoldDB" id="A0A507EAH8"/>
<comment type="cofactor">
    <cofactor evidence="1">
        <name>Zn(2+)</name>
        <dbReference type="ChEBI" id="CHEBI:29105"/>
    </cofactor>
</comment>
<sequence length="468" mass="51323">MSSLPSGSVRRTSSRLARSATSKAVDSGKNKKGESDEERLVKRRKVQSPEEATKETTVATKTTKVEQTVIQRKRGATAVVAKKVSNTTTNTTTIDEDDHGSCCSHEEAEKEDDGDAANSEKENKRKKSIKAKKAEQTEEDEAVVKTTRKPAKKDTPMTGFDTIAMWARAEACQKYVGAHVSGAGGCYHAIENSVDIGGTAMALFVRNQRKWTSPPMASTDITQFATSSSLSKHSPLKHMLPHGSYLINLAQRDAIKAAQAYDAFVDELQRCEQLGIGLYNFHPGSALKEPKDEAIQRISDAINRSHKATSFVVVVIENMAGQGNIIGGTFEDLRDIINGVEDKKRVGVCIDTCHTFASGYDLRTEEAYTATMAQFEKTVGMSFLRGIHLNDSKEGLGSKKDRHENLGKGQIGWECFRLLMNDPRMNNIPMVLETPVGKDSKDNGHAIYRREISQLYSLVGKATGFVPS</sequence>
<evidence type="ECO:0000256" key="7">
    <source>
        <dbReference type="ARBA" id="ARBA00022833"/>
    </source>
</evidence>